<dbReference type="RefSeq" id="WP_342075806.1">
    <property type="nucleotide sequence ID" value="NZ_CP151767.2"/>
</dbReference>
<keyword evidence="1" id="KW-0732">Signal</keyword>
<evidence type="ECO:0000313" key="3">
    <source>
        <dbReference type="Proteomes" id="UP001470809"/>
    </source>
</evidence>
<feature type="chain" id="PRO_5042944654" evidence="1">
    <location>
        <begin position="20"/>
        <end position="131"/>
    </location>
</feature>
<feature type="signal peptide" evidence="1">
    <location>
        <begin position="1"/>
        <end position="19"/>
    </location>
</feature>
<reference evidence="2 3" key="2">
    <citation type="submission" date="2024-08" db="EMBL/GenBank/DDBJ databases">
        <title>Phylogenomic analyses of a clade within the roseobacter group suggest taxonomic reassignments of species of the genera Aestuariivita, Citreicella, Loktanella, Nautella, Pelagibaca, Ruegeria, Thalassobius, Thiobacimonas and Tropicibacter, and the proposal o.</title>
        <authorList>
            <person name="Jeon C.O."/>
        </authorList>
    </citation>
    <scope>NUCLEOTIDE SEQUENCE [LARGE SCALE GENOMIC DNA]</scope>
    <source>
        <strain evidence="2 3">SS1-5</strain>
    </source>
</reference>
<organism evidence="2 3">
    <name type="scientific">Yoonia rhodophyticola</name>
    <dbReference type="NCBI Taxonomy" id="3137370"/>
    <lineage>
        <taxon>Bacteria</taxon>
        <taxon>Pseudomonadati</taxon>
        <taxon>Pseudomonadota</taxon>
        <taxon>Alphaproteobacteria</taxon>
        <taxon>Rhodobacterales</taxon>
        <taxon>Paracoccaceae</taxon>
        <taxon>Yoonia</taxon>
    </lineage>
</organism>
<keyword evidence="3" id="KW-1185">Reference proteome</keyword>
<reference evidence="3" key="1">
    <citation type="submission" date="2024-04" db="EMBL/GenBank/DDBJ databases">
        <title>Phylogenomic analyses of a clade within the roseobacter group suggest taxonomic reassignments of species of the genera Aestuariivita, Citreicella, Loktanella, Nautella, Pelagibaca, Ruegeria, Thalassobius, Thiobacimonas and Tropicibacter, and the proposal o.</title>
        <authorList>
            <person name="Jeon C.O."/>
        </authorList>
    </citation>
    <scope>NUCLEOTIDE SEQUENCE [LARGE SCALE GENOMIC DNA]</scope>
    <source>
        <strain evidence="3">SS1-5</strain>
    </source>
</reference>
<dbReference type="KEGG" id="yrh:AABB31_15675"/>
<dbReference type="EMBL" id="CP151767">
    <property type="protein sequence ID" value="WZU66483.1"/>
    <property type="molecule type" value="Genomic_DNA"/>
</dbReference>
<sequence>MRIFTRIGLLAFCLPTASAAVATSHYECELLADVIVKSSDEVRRVPKGTVFNHSVGDAFVGSDLEGQTVTLDRLSISRDISLPILTGYRSQDGELLTLYDRFGQNFRDTTGLEAADLQVLEYHCISVDGSY</sequence>
<dbReference type="Proteomes" id="UP001470809">
    <property type="component" value="Chromosome"/>
</dbReference>
<accession>A0AAN0MJE4</accession>
<proteinExistence type="predicted"/>
<name>A0AAN0MJE4_9RHOB</name>
<evidence type="ECO:0000313" key="2">
    <source>
        <dbReference type="EMBL" id="WZU66483.1"/>
    </source>
</evidence>
<gene>
    <name evidence="2" type="ORF">AABB31_15675</name>
</gene>
<protein>
    <submittedName>
        <fullName evidence="2">Uncharacterized protein</fullName>
    </submittedName>
</protein>
<evidence type="ECO:0000256" key="1">
    <source>
        <dbReference type="SAM" id="SignalP"/>
    </source>
</evidence>
<dbReference type="AlphaFoldDB" id="A0AAN0MJE4"/>